<evidence type="ECO:0000256" key="1">
    <source>
        <dbReference type="SAM" id="Phobius"/>
    </source>
</evidence>
<protein>
    <submittedName>
        <fullName evidence="2">Uncharacterized protein</fullName>
    </submittedName>
</protein>
<evidence type="ECO:0000313" key="2">
    <source>
        <dbReference type="EMBL" id="MBW91820.1"/>
    </source>
</evidence>
<reference evidence="2" key="1">
    <citation type="submission" date="2018-02" db="EMBL/GenBank/DDBJ databases">
        <title>Rhizophora mucronata_Transcriptome.</title>
        <authorList>
            <person name="Meera S.P."/>
            <person name="Sreeshan A."/>
            <person name="Augustine A."/>
        </authorList>
    </citation>
    <scope>NUCLEOTIDE SEQUENCE</scope>
    <source>
        <tissue evidence="2">Leaf</tissue>
    </source>
</reference>
<feature type="transmembrane region" description="Helical" evidence="1">
    <location>
        <begin position="27"/>
        <end position="47"/>
    </location>
</feature>
<dbReference type="EMBL" id="GGEC01011337">
    <property type="protein sequence ID" value="MBW91820.1"/>
    <property type="molecule type" value="Transcribed_RNA"/>
</dbReference>
<accession>A0A2P2JEE9</accession>
<keyword evidence="1" id="KW-0812">Transmembrane</keyword>
<keyword evidence="1" id="KW-1133">Transmembrane helix</keyword>
<dbReference type="AlphaFoldDB" id="A0A2P2JEE9"/>
<proteinExistence type="predicted"/>
<organism evidence="2">
    <name type="scientific">Rhizophora mucronata</name>
    <name type="common">Asiatic mangrove</name>
    <dbReference type="NCBI Taxonomy" id="61149"/>
    <lineage>
        <taxon>Eukaryota</taxon>
        <taxon>Viridiplantae</taxon>
        <taxon>Streptophyta</taxon>
        <taxon>Embryophyta</taxon>
        <taxon>Tracheophyta</taxon>
        <taxon>Spermatophyta</taxon>
        <taxon>Magnoliopsida</taxon>
        <taxon>eudicotyledons</taxon>
        <taxon>Gunneridae</taxon>
        <taxon>Pentapetalae</taxon>
        <taxon>rosids</taxon>
        <taxon>fabids</taxon>
        <taxon>Malpighiales</taxon>
        <taxon>Rhizophoraceae</taxon>
        <taxon>Rhizophora</taxon>
    </lineage>
</organism>
<sequence length="50" mass="6095">MSIGVSTIRQPLVLRRRKHRDWRSMHAIHYSLLPAFKYLFLLSFLFFCKN</sequence>
<name>A0A2P2JEE9_RHIMU</name>
<keyword evidence="1" id="KW-0472">Membrane</keyword>